<evidence type="ECO:0000256" key="1">
    <source>
        <dbReference type="ARBA" id="ARBA00004141"/>
    </source>
</evidence>
<dbReference type="InterPro" id="IPR004837">
    <property type="entry name" value="NaCa_Exmemb"/>
</dbReference>
<feature type="transmembrane region" description="Helical" evidence="5">
    <location>
        <begin position="249"/>
        <end position="269"/>
    </location>
</feature>
<evidence type="ECO:0000256" key="5">
    <source>
        <dbReference type="SAM" id="Phobius"/>
    </source>
</evidence>
<dbReference type="Gene3D" id="1.20.1420.30">
    <property type="entry name" value="NCX, central ion-binding region"/>
    <property type="match status" value="1"/>
</dbReference>
<sequence>MITYLLLIIGFFLLIKGADFFVDGSSSVAKLLKVPSIVIGLTVVAFGTSMPEASVSVTAALMGKNELAVSNVIGSNIFNLLVVLGASALVRPIQVKWSILKREFPFSIVITAILLLMMTGFDFQGIMSGGENKEYILSRTSGVILLVLFVGFVIAAVIDALHSRRKIAASGEPEEEYESLTPVRSAVYIVVGIAGIIIGGDFVVDSASEIAASFGLSQTFIGLSIVALGTSLPELVTSMVAAKKGENDLALGNVVGSNIFNILLILGMSASITPITINALAVQDTIILIVASILVYICAVSRKGLSKLEGLMFLLFYAGFFTYILVR</sequence>
<gene>
    <name evidence="7" type="ORF">A8806_11272</name>
</gene>
<keyword evidence="8" id="KW-1185">Reference proteome</keyword>
<evidence type="ECO:0000313" key="8">
    <source>
        <dbReference type="Proteomes" id="UP000245845"/>
    </source>
</evidence>
<organism evidence="7 8">
    <name type="scientific">Faecalicatena orotica</name>
    <dbReference type="NCBI Taxonomy" id="1544"/>
    <lineage>
        <taxon>Bacteria</taxon>
        <taxon>Bacillati</taxon>
        <taxon>Bacillota</taxon>
        <taxon>Clostridia</taxon>
        <taxon>Lachnospirales</taxon>
        <taxon>Lachnospiraceae</taxon>
        <taxon>Faecalicatena</taxon>
    </lineage>
</organism>
<proteinExistence type="predicted"/>
<comment type="subcellular location">
    <subcellularLocation>
        <location evidence="1">Membrane</location>
        <topology evidence="1">Multi-pass membrane protein</topology>
    </subcellularLocation>
</comment>
<feature type="transmembrane region" description="Helical" evidence="5">
    <location>
        <begin position="143"/>
        <end position="162"/>
    </location>
</feature>
<dbReference type="GO" id="GO:0006874">
    <property type="term" value="P:intracellular calcium ion homeostasis"/>
    <property type="evidence" value="ECO:0007669"/>
    <property type="project" value="TreeGrafter"/>
</dbReference>
<feature type="domain" description="Sodium/calcium exchanger membrane region" evidence="6">
    <location>
        <begin position="4"/>
        <end position="156"/>
    </location>
</feature>
<evidence type="ECO:0000256" key="2">
    <source>
        <dbReference type="ARBA" id="ARBA00022692"/>
    </source>
</evidence>
<dbReference type="GO" id="GO:0005886">
    <property type="term" value="C:plasma membrane"/>
    <property type="evidence" value="ECO:0007669"/>
    <property type="project" value="TreeGrafter"/>
</dbReference>
<dbReference type="AlphaFoldDB" id="A0A2Y9BIQ7"/>
<feature type="transmembrane region" description="Helical" evidence="5">
    <location>
        <begin position="210"/>
        <end position="228"/>
    </location>
</feature>
<comment type="caution">
    <text evidence="7">The sequence shown here is derived from an EMBL/GenBank/DDBJ whole genome shotgun (WGS) entry which is preliminary data.</text>
</comment>
<dbReference type="InterPro" id="IPR004481">
    <property type="entry name" value="K/Na/Ca-exchanger"/>
</dbReference>
<keyword evidence="2 5" id="KW-0812">Transmembrane</keyword>
<dbReference type="GO" id="GO:0008273">
    <property type="term" value="F:calcium, potassium:sodium antiporter activity"/>
    <property type="evidence" value="ECO:0007669"/>
    <property type="project" value="TreeGrafter"/>
</dbReference>
<dbReference type="InterPro" id="IPR044880">
    <property type="entry name" value="NCX_ion-bd_dom_sf"/>
</dbReference>
<evidence type="ECO:0000313" key="7">
    <source>
        <dbReference type="EMBL" id="PWJ23826.1"/>
    </source>
</evidence>
<feature type="transmembrane region" description="Helical" evidence="5">
    <location>
        <begin position="310"/>
        <end position="326"/>
    </location>
</feature>
<dbReference type="RefSeq" id="WP_181368778.1">
    <property type="nucleotide sequence ID" value="NZ_BAAACK010000025.1"/>
</dbReference>
<feature type="transmembrane region" description="Helical" evidence="5">
    <location>
        <begin position="183"/>
        <end position="204"/>
    </location>
</feature>
<feature type="transmembrane region" description="Helical" evidence="5">
    <location>
        <begin position="275"/>
        <end position="298"/>
    </location>
</feature>
<dbReference type="Pfam" id="PF01699">
    <property type="entry name" value="Na_Ca_ex"/>
    <property type="match status" value="2"/>
</dbReference>
<dbReference type="GO" id="GO:0005262">
    <property type="term" value="F:calcium channel activity"/>
    <property type="evidence" value="ECO:0007669"/>
    <property type="project" value="TreeGrafter"/>
</dbReference>
<name>A0A2Y9BIQ7_9FIRM</name>
<keyword evidence="4 5" id="KW-0472">Membrane</keyword>
<dbReference type="PANTHER" id="PTHR10846">
    <property type="entry name" value="SODIUM/POTASSIUM/CALCIUM EXCHANGER"/>
    <property type="match status" value="1"/>
</dbReference>
<evidence type="ECO:0000256" key="4">
    <source>
        <dbReference type="ARBA" id="ARBA00023136"/>
    </source>
</evidence>
<feature type="transmembrane region" description="Helical" evidence="5">
    <location>
        <begin position="72"/>
        <end position="92"/>
    </location>
</feature>
<dbReference type="Proteomes" id="UP000245845">
    <property type="component" value="Unassembled WGS sequence"/>
</dbReference>
<reference evidence="7 8" key="1">
    <citation type="submission" date="2018-05" db="EMBL/GenBank/DDBJ databases">
        <title>The Hungate 1000. A catalogue of reference genomes from the rumen microbiome.</title>
        <authorList>
            <person name="Kelly W."/>
        </authorList>
    </citation>
    <scope>NUCLEOTIDE SEQUENCE [LARGE SCALE GENOMIC DNA]</scope>
    <source>
        <strain evidence="7 8">NLAE-zl-C242</strain>
    </source>
</reference>
<dbReference type="NCBIfam" id="TIGR00367">
    <property type="entry name" value="calcium/sodium antiporter"/>
    <property type="match status" value="1"/>
</dbReference>
<dbReference type="EMBL" id="QGDL01000012">
    <property type="protein sequence ID" value="PWJ23826.1"/>
    <property type="molecule type" value="Genomic_DNA"/>
</dbReference>
<dbReference type="PANTHER" id="PTHR10846:SF8">
    <property type="entry name" value="INNER MEMBRANE PROTEIN YRBG"/>
    <property type="match status" value="1"/>
</dbReference>
<protein>
    <submittedName>
        <fullName evidence="7">Cation:H+ antiporter</fullName>
    </submittedName>
</protein>
<accession>A0A2Y9BIQ7</accession>
<evidence type="ECO:0000259" key="6">
    <source>
        <dbReference type="Pfam" id="PF01699"/>
    </source>
</evidence>
<evidence type="ECO:0000256" key="3">
    <source>
        <dbReference type="ARBA" id="ARBA00022989"/>
    </source>
</evidence>
<feature type="transmembrane region" description="Helical" evidence="5">
    <location>
        <begin position="104"/>
        <end position="123"/>
    </location>
</feature>
<feature type="domain" description="Sodium/calcium exchanger membrane region" evidence="6">
    <location>
        <begin position="185"/>
        <end position="325"/>
    </location>
</feature>
<keyword evidence="3 5" id="KW-1133">Transmembrane helix</keyword>